<organism evidence="2 3">
    <name type="scientific">Monosiga brevicollis</name>
    <name type="common">Choanoflagellate</name>
    <dbReference type="NCBI Taxonomy" id="81824"/>
    <lineage>
        <taxon>Eukaryota</taxon>
        <taxon>Choanoflagellata</taxon>
        <taxon>Craspedida</taxon>
        <taxon>Salpingoecidae</taxon>
        <taxon>Monosiga</taxon>
    </lineage>
</organism>
<protein>
    <submittedName>
        <fullName evidence="2">Uncharacterized protein</fullName>
    </submittedName>
</protein>
<sequence>MHSLLGGRRKNGNVKTRVKELKQTISTFPIHSPSASPDAQTMLTKSGHSSNTSLPSMTEFTREELLAKCAECAQLQQDIQAQTALFLTVSPTPYKELQLHHPCFIAPTPITLAPCSKRRVCVLKLAEDDVREADLLRQRQGIDEQLSAICEQISRLQAQKAALVQQGEQLDRDKTAVERNRQASTDELQSCRNRYEGASRRLHIAQRQLAELPAPKVVAPPSLAPISALAHSSPGSPTGSRATQSQPPPTARTASRHPRASSGPPSCSPSRRESLMASKRGSYETACTPLGLDSRRGSHDAQPKPPVDARRIGAPVLLDSEDEEDQEDAHGAQVALSSQTGPSAHSPAMASHMRDANASASDEEDDGEVEDEYEELDDIAMQAGAADEYVHTDDELDPAYDGTQAASECLSASAFIDGLYDNAESDQEEVEGAGPSSEAPCSPCPVDSGRLEARQIHVGSHKSDSKVPLPAARGSFANLATLRASAEQLDVSALEFARQASAHMLATDDADQDETQTYPPIGFQTRGVLC</sequence>
<dbReference type="EMBL" id="CH991554">
    <property type="protein sequence ID" value="EDQ88441.1"/>
    <property type="molecule type" value="Genomic_DNA"/>
</dbReference>
<gene>
    <name evidence="2" type="ORF">MONBRDRAFT_26144</name>
</gene>
<dbReference type="KEGG" id="mbr:MONBRDRAFT_26144"/>
<dbReference type="GeneID" id="5891783"/>
<keyword evidence="3" id="KW-1185">Reference proteome</keyword>
<dbReference type="AlphaFoldDB" id="A9V1H4"/>
<reference evidence="2 3" key="1">
    <citation type="journal article" date="2008" name="Nature">
        <title>The genome of the choanoflagellate Monosiga brevicollis and the origin of metazoans.</title>
        <authorList>
            <consortium name="JGI Sequencing"/>
            <person name="King N."/>
            <person name="Westbrook M.J."/>
            <person name="Young S.L."/>
            <person name="Kuo A."/>
            <person name="Abedin M."/>
            <person name="Chapman J."/>
            <person name="Fairclough S."/>
            <person name="Hellsten U."/>
            <person name="Isogai Y."/>
            <person name="Letunic I."/>
            <person name="Marr M."/>
            <person name="Pincus D."/>
            <person name="Putnam N."/>
            <person name="Rokas A."/>
            <person name="Wright K.J."/>
            <person name="Zuzow R."/>
            <person name="Dirks W."/>
            <person name="Good M."/>
            <person name="Goodstein D."/>
            <person name="Lemons D."/>
            <person name="Li W."/>
            <person name="Lyons J.B."/>
            <person name="Morris A."/>
            <person name="Nichols S."/>
            <person name="Richter D.J."/>
            <person name="Salamov A."/>
            <person name="Bork P."/>
            <person name="Lim W.A."/>
            <person name="Manning G."/>
            <person name="Miller W.T."/>
            <person name="McGinnis W."/>
            <person name="Shapiro H."/>
            <person name="Tjian R."/>
            <person name="Grigoriev I.V."/>
            <person name="Rokhsar D."/>
        </authorList>
    </citation>
    <scope>NUCLEOTIDE SEQUENCE [LARGE SCALE GENOMIC DNA]</scope>
    <source>
        <strain evidence="3">MX1 / ATCC 50154</strain>
    </source>
</reference>
<feature type="compositionally biased region" description="Low complexity" evidence="1">
    <location>
        <begin position="260"/>
        <end position="269"/>
    </location>
</feature>
<feature type="region of interest" description="Disordered" evidence="1">
    <location>
        <begin position="26"/>
        <end position="55"/>
    </location>
</feature>
<proteinExistence type="predicted"/>
<evidence type="ECO:0000313" key="3">
    <source>
        <dbReference type="Proteomes" id="UP000001357"/>
    </source>
</evidence>
<feature type="compositionally biased region" description="Polar residues" evidence="1">
    <location>
        <begin position="235"/>
        <end position="245"/>
    </location>
</feature>
<feature type="region of interest" description="Disordered" evidence="1">
    <location>
        <begin position="166"/>
        <end position="188"/>
    </location>
</feature>
<dbReference type="Proteomes" id="UP000001357">
    <property type="component" value="Unassembled WGS sequence"/>
</dbReference>
<evidence type="ECO:0000313" key="2">
    <source>
        <dbReference type="EMBL" id="EDQ88441.1"/>
    </source>
</evidence>
<accession>A9V1H4</accession>
<feature type="region of interest" description="Disordered" evidence="1">
    <location>
        <begin position="421"/>
        <end position="448"/>
    </location>
</feature>
<feature type="region of interest" description="Disordered" evidence="1">
    <location>
        <begin position="226"/>
        <end position="382"/>
    </location>
</feature>
<dbReference type="RefSeq" id="XP_001746545.1">
    <property type="nucleotide sequence ID" value="XM_001746493.1"/>
</dbReference>
<evidence type="ECO:0000256" key="1">
    <source>
        <dbReference type="SAM" id="MobiDB-lite"/>
    </source>
</evidence>
<feature type="compositionally biased region" description="Basic and acidic residues" evidence="1">
    <location>
        <begin position="293"/>
        <end position="311"/>
    </location>
</feature>
<dbReference type="InParanoid" id="A9V1H4"/>
<name>A9V1H4_MONBE</name>
<feature type="compositionally biased region" description="Acidic residues" evidence="1">
    <location>
        <begin position="361"/>
        <end position="378"/>
    </location>
</feature>
<feature type="compositionally biased region" description="Basic and acidic residues" evidence="1">
    <location>
        <begin position="169"/>
        <end position="181"/>
    </location>
</feature>